<comment type="caution">
    <text evidence="2">The sequence shown here is derived from an EMBL/GenBank/DDBJ whole genome shotgun (WGS) entry which is preliminary data.</text>
</comment>
<feature type="compositionally biased region" description="Basic and acidic residues" evidence="1">
    <location>
        <begin position="192"/>
        <end position="206"/>
    </location>
</feature>
<dbReference type="AlphaFoldDB" id="A0A5B0SNB1"/>
<keyword evidence="2" id="KW-0067">ATP-binding</keyword>
<protein>
    <submittedName>
        <fullName evidence="2">ATP-dependent DNA helicase sgs1</fullName>
    </submittedName>
</protein>
<evidence type="ECO:0000313" key="3">
    <source>
        <dbReference type="Proteomes" id="UP000325313"/>
    </source>
</evidence>
<feature type="region of interest" description="Disordered" evidence="1">
    <location>
        <begin position="139"/>
        <end position="220"/>
    </location>
</feature>
<evidence type="ECO:0000256" key="1">
    <source>
        <dbReference type="SAM" id="MobiDB-lite"/>
    </source>
</evidence>
<dbReference type="GO" id="GO:0004386">
    <property type="term" value="F:helicase activity"/>
    <property type="evidence" value="ECO:0007669"/>
    <property type="project" value="UniProtKB-KW"/>
</dbReference>
<dbReference type="EMBL" id="VDEP01000001">
    <property type="protein sequence ID" value="KAA1139257.1"/>
    <property type="molecule type" value="Genomic_DNA"/>
</dbReference>
<evidence type="ECO:0000313" key="2">
    <source>
        <dbReference type="EMBL" id="KAA1139257.1"/>
    </source>
</evidence>
<feature type="compositionally biased region" description="Low complexity" evidence="1">
    <location>
        <begin position="162"/>
        <end position="178"/>
    </location>
</feature>
<gene>
    <name evidence="2" type="primary">SGS1_164</name>
    <name evidence="2" type="ORF">PGTUg99_037581</name>
</gene>
<proteinExistence type="predicted"/>
<name>A0A5B0SNB1_PUCGR</name>
<feature type="compositionally biased region" description="Basic residues" evidence="1">
    <location>
        <begin position="179"/>
        <end position="191"/>
    </location>
</feature>
<feature type="compositionally biased region" description="Basic residues" evidence="1">
    <location>
        <begin position="24"/>
        <end position="34"/>
    </location>
</feature>
<keyword evidence="2" id="KW-0347">Helicase</keyword>
<sequence>MTPQNFEEILEHPDKSVTSSIPKAPKKKVSRPRGKKDVTLTPTQHLLAATLVCRFKAFYIDMYGKARTFLPSVLFGVEEAEAMTRNLDLIKNPQDIAKLIGGETVKGQLNMLHVCLLEFLEGEDYTKYLDDSMIQKEMEKQNKRREANQRKLPAAIPTQNATTVPSEDQTTTTSTASKKTTKPRATKAKVAARKEAREVIKAADKERKKRSDQKKKDDMEELHAIQEDYRTAKRARTDVAETHGYFWIFITLKADIWINFNWL</sequence>
<reference evidence="2 3" key="1">
    <citation type="submission" date="2019-05" db="EMBL/GenBank/DDBJ databases">
        <title>Emergence of the Ug99 lineage of the wheat stem rust pathogen through somatic hybridization.</title>
        <authorList>
            <person name="Li F."/>
            <person name="Upadhyaya N.M."/>
            <person name="Sperschneider J."/>
            <person name="Matny O."/>
            <person name="Nguyen-Phuc H."/>
            <person name="Mago R."/>
            <person name="Raley C."/>
            <person name="Miller M.E."/>
            <person name="Silverstein K.A.T."/>
            <person name="Henningsen E."/>
            <person name="Hirsch C.D."/>
            <person name="Visser B."/>
            <person name="Pretorius Z.A."/>
            <person name="Steffenson B.J."/>
            <person name="Schwessinger B."/>
            <person name="Dodds P.N."/>
            <person name="Figueroa M."/>
        </authorList>
    </citation>
    <scope>NUCLEOTIDE SEQUENCE [LARGE SCALE GENOMIC DNA]</scope>
    <source>
        <strain evidence="2 3">Ug99</strain>
    </source>
</reference>
<organism evidence="2 3">
    <name type="scientific">Puccinia graminis f. sp. tritici</name>
    <dbReference type="NCBI Taxonomy" id="56615"/>
    <lineage>
        <taxon>Eukaryota</taxon>
        <taxon>Fungi</taxon>
        <taxon>Dikarya</taxon>
        <taxon>Basidiomycota</taxon>
        <taxon>Pucciniomycotina</taxon>
        <taxon>Pucciniomycetes</taxon>
        <taxon>Pucciniales</taxon>
        <taxon>Pucciniaceae</taxon>
        <taxon>Puccinia</taxon>
    </lineage>
</organism>
<dbReference type="Proteomes" id="UP000325313">
    <property type="component" value="Unassembled WGS sequence"/>
</dbReference>
<keyword evidence="2" id="KW-0378">Hydrolase</keyword>
<feature type="compositionally biased region" description="Basic and acidic residues" evidence="1">
    <location>
        <begin position="139"/>
        <end position="149"/>
    </location>
</feature>
<accession>A0A5B0SNB1</accession>
<feature type="region of interest" description="Disordered" evidence="1">
    <location>
        <begin position="1"/>
        <end position="36"/>
    </location>
</feature>
<keyword evidence="2" id="KW-0547">Nucleotide-binding</keyword>